<keyword evidence="2" id="KW-1003">Cell membrane</keyword>
<keyword evidence="5 6" id="KW-0472">Membrane</keyword>
<keyword evidence="9" id="KW-1185">Reference proteome</keyword>
<dbReference type="GO" id="GO:0005886">
    <property type="term" value="C:plasma membrane"/>
    <property type="evidence" value="ECO:0007669"/>
    <property type="project" value="UniProtKB-SubCell"/>
</dbReference>
<evidence type="ECO:0000256" key="4">
    <source>
        <dbReference type="ARBA" id="ARBA00022989"/>
    </source>
</evidence>
<sequence length="436" mass="44988">MSALTVMRVTALTSRAEGPRIFATFALPLVAFMSSTALALTVFGGYGAFANRTDHPDAEFYTVLAAIAAILIVIPCFTLGLAAARLGARRRDERLAALRLAGATPRQVVALSAIEAGFQGLLGGVLGAATYGACLPLVAQLPFQGHPFTTAELWVGMPVLAGTLLGVTVIAVISALVGLRAVVISPLGVAQRHAPPAPKWIIAATVVAVLIVWTQINPAALGIAGMLVALAVVFGAINFVGPFVVTLVGKVLIRRASSAGALVAARRILDDPKQVWRSVGGVTVASFVAAGTSLLTAIGGAAGSPEDAQLLADMRLGVAFTVTVTFGLAAISAVLTQVATILDNRDLYRNLNYAGTPFTVMNEARTRQVRTPVVVMSLIGAGFALGFLFPITGLMIFINPLALVQLIGLIAFGCGLVIAAVYATTPILRSVMLAGR</sequence>
<feature type="transmembrane region" description="Helical" evidence="6">
    <location>
        <begin position="404"/>
        <end position="428"/>
    </location>
</feature>
<evidence type="ECO:0000256" key="3">
    <source>
        <dbReference type="ARBA" id="ARBA00022692"/>
    </source>
</evidence>
<evidence type="ECO:0000256" key="6">
    <source>
        <dbReference type="SAM" id="Phobius"/>
    </source>
</evidence>
<evidence type="ECO:0000313" key="9">
    <source>
        <dbReference type="Proteomes" id="UP000641514"/>
    </source>
</evidence>
<protein>
    <recommendedName>
        <fullName evidence="7">ABC3 transporter permease C-terminal domain-containing protein</fullName>
    </recommendedName>
</protein>
<keyword evidence="3 6" id="KW-0812">Transmembrane</keyword>
<dbReference type="EMBL" id="BMJH01000003">
    <property type="protein sequence ID" value="GGC71645.1"/>
    <property type="molecule type" value="Genomic_DNA"/>
</dbReference>
<reference evidence="8" key="2">
    <citation type="submission" date="2020-09" db="EMBL/GenBank/DDBJ databases">
        <authorList>
            <person name="Sun Q."/>
            <person name="Zhou Y."/>
        </authorList>
    </citation>
    <scope>NUCLEOTIDE SEQUENCE</scope>
    <source>
        <strain evidence="8">CGMCC 1.15478</strain>
    </source>
</reference>
<feature type="transmembrane region" description="Helical" evidence="6">
    <location>
        <begin position="222"/>
        <end position="248"/>
    </location>
</feature>
<feature type="transmembrane region" description="Helical" evidence="6">
    <location>
        <begin position="373"/>
        <end position="398"/>
    </location>
</feature>
<feature type="transmembrane region" description="Helical" evidence="6">
    <location>
        <begin position="275"/>
        <end position="298"/>
    </location>
</feature>
<comment type="subcellular location">
    <subcellularLocation>
        <location evidence="1">Cell membrane</location>
        <topology evidence="1">Multi-pass membrane protein</topology>
    </subcellularLocation>
</comment>
<dbReference type="InterPro" id="IPR003838">
    <property type="entry name" value="ABC3_permease_C"/>
</dbReference>
<gene>
    <name evidence="8" type="ORF">GCM10011410_25800</name>
</gene>
<organism evidence="8 9">
    <name type="scientific">Hoyosella rhizosphaerae</name>
    <dbReference type="NCBI Taxonomy" id="1755582"/>
    <lineage>
        <taxon>Bacteria</taxon>
        <taxon>Bacillati</taxon>
        <taxon>Actinomycetota</taxon>
        <taxon>Actinomycetes</taxon>
        <taxon>Mycobacteriales</taxon>
        <taxon>Hoyosellaceae</taxon>
        <taxon>Hoyosella</taxon>
    </lineage>
</organism>
<feature type="transmembrane region" description="Helical" evidence="6">
    <location>
        <begin position="108"/>
        <end position="133"/>
    </location>
</feature>
<dbReference type="Proteomes" id="UP000641514">
    <property type="component" value="Unassembled WGS sequence"/>
</dbReference>
<dbReference type="RefSeq" id="WP_188675645.1">
    <property type="nucleotide sequence ID" value="NZ_BMJH01000003.1"/>
</dbReference>
<feature type="transmembrane region" description="Helical" evidence="6">
    <location>
        <begin position="200"/>
        <end position="216"/>
    </location>
</feature>
<feature type="transmembrane region" description="Helical" evidence="6">
    <location>
        <begin position="63"/>
        <end position="87"/>
    </location>
</feature>
<feature type="transmembrane region" description="Helical" evidence="6">
    <location>
        <begin position="318"/>
        <end position="342"/>
    </location>
</feature>
<dbReference type="Pfam" id="PF02687">
    <property type="entry name" value="FtsX"/>
    <property type="match status" value="1"/>
</dbReference>
<proteinExistence type="predicted"/>
<evidence type="ECO:0000256" key="2">
    <source>
        <dbReference type="ARBA" id="ARBA00022475"/>
    </source>
</evidence>
<evidence type="ECO:0000313" key="8">
    <source>
        <dbReference type="EMBL" id="GGC71645.1"/>
    </source>
</evidence>
<dbReference type="AlphaFoldDB" id="A0A916UGU8"/>
<evidence type="ECO:0000256" key="1">
    <source>
        <dbReference type="ARBA" id="ARBA00004651"/>
    </source>
</evidence>
<feature type="domain" description="ABC3 transporter permease C-terminal" evidence="7">
    <location>
        <begin position="67"/>
        <end position="181"/>
    </location>
</feature>
<name>A0A916UGU8_9ACTN</name>
<feature type="transmembrane region" description="Helical" evidence="6">
    <location>
        <begin position="153"/>
        <end position="179"/>
    </location>
</feature>
<keyword evidence="4 6" id="KW-1133">Transmembrane helix</keyword>
<accession>A0A916UGU8</accession>
<evidence type="ECO:0000256" key="5">
    <source>
        <dbReference type="ARBA" id="ARBA00023136"/>
    </source>
</evidence>
<evidence type="ECO:0000259" key="7">
    <source>
        <dbReference type="Pfam" id="PF02687"/>
    </source>
</evidence>
<comment type="caution">
    <text evidence="8">The sequence shown here is derived from an EMBL/GenBank/DDBJ whole genome shotgun (WGS) entry which is preliminary data.</text>
</comment>
<reference evidence="8" key="1">
    <citation type="journal article" date="2014" name="Int. J. Syst. Evol. Microbiol.">
        <title>Complete genome sequence of Corynebacterium casei LMG S-19264T (=DSM 44701T), isolated from a smear-ripened cheese.</title>
        <authorList>
            <consortium name="US DOE Joint Genome Institute (JGI-PGF)"/>
            <person name="Walter F."/>
            <person name="Albersmeier A."/>
            <person name="Kalinowski J."/>
            <person name="Ruckert C."/>
        </authorList>
    </citation>
    <scope>NUCLEOTIDE SEQUENCE</scope>
    <source>
        <strain evidence="8">CGMCC 1.15478</strain>
    </source>
</reference>